<dbReference type="PANTHER" id="PTHR33137:SF4">
    <property type="entry name" value="MEDIATOR OF RNA POLYMERASE II TRANSCRIPTION SUBUNIT 15A-RELATED"/>
    <property type="match status" value="1"/>
</dbReference>
<accession>M8BZ38</accession>
<evidence type="ECO:0000256" key="3">
    <source>
        <dbReference type="SAM" id="MobiDB-lite"/>
    </source>
</evidence>
<feature type="compositionally biased region" description="Low complexity" evidence="3">
    <location>
        <begin position="463"/>
        <end position="523"/>
    </location>
</feature>
<feature type="region of interest" description="Disordered" evidence="3">
    <location>
        <begin position="1063"/>
        <end position="1151"/>
    </location>
</feature>
<dbReference type="GO" id="GO:0005634">
    <property type="term" value="C:nucleus"/>
    <property type="evidence" value="ECO:0007669"/>
    <property type="project" value="UniProtKB-SubCell"/>
</dbReference>
<keyword evidence="2" id="KW-0539">Nucleus</keyword>
<feature type="compositionally biased region" description="Polar residues" evidence="3">
    <location>
        <begin position="935"/>
        <end position="963"/>
    </location>
</feature>
<dbReference type="ExpressionAtlas" id="M8BZ38">
    <property type="expression patterns" value="baseline"/>
</dbReference>
<name>M8BZ38_AEGTA</name>
<evidence type="ECO:0000313" key="5">
    <source>
        <dbReference type="EnsemblPlants" id="EMT27063"/>
    </source>
</evidence>
<feature type="region of interest" description="Disordered" evidence="3">
    <location>
        <begin position="571"/>
        <end position="669"/>
    </location>
</feature>
<feature type="compositionally biased region" description="Low complexity" evidence="3">
    <location>
        <begin position="697"/>
        <end position="708"/>
    </location>
</feature>
<dbReference type="EnsemblPlants" id="EMT27063">
    <property type="protein sequence ID" value="EMT27063"/>
    <property type="gene ID" value="F775_02097"/>
</dbReference>
<feature type="region of interest" description="Disordered" evidence="3">
    <location>
        <begin position="287"/>
        <end position="307"/>
    </location>
</feature>
<organism evidence="5">
    <name type="scientific">Aegilops tauschii</name>
    <name type="common">Tausch's goatgrass</name>
    <name type="synonym">Aegilops squarrosa</name>
    <dbReference type="NCBI Taxonomy" id="37682"/>
    <lineage>
        <taxon>Eukaryota</taxon>
        <taxon>Viridiplantae</taxon>
        <taxon>Streptophyta</taxon>
        <taxon>Embryophyta</taxon>
        <taxon>Tracheophyta</taxon>
        <taxon>Spermatophyta</taxon>
        <taxon>Magnoliopsida</taxon>
        <taxon>Liliopsida</taxon>
        <taxon>Poales</taxon>
        <taxon>Poaceae</taxon>
        <taxon>BOP clade</taxon>
        <taxon>Pooideae</taxon>
        <taxon>Triticodae</taxon>
        <taxon>Triticeae</taxon>
        <taxon>Triticinae</taxon>
        <taxon>Aegilops</taxon>
    </lineage>
</organism>
<feature type="compositionally biased region" description="Pro residues" evidence="3">
    <location>
        <begin position="1111"/>
        <end position="1123"/>
    </location>
</feature>
<feature type="compositionally biased region" description="Low complexity" evidence="3">
    <location>
        <begin position="589"/>
        <end position="669"/>
    </location>
</feature>
<dbReference type="GO" id="GO:0003713">
    <property type="term" value="F:transcription coactivator activity"/>
    <property type="evidence" value="ECO:0007669"/>
    <property type="project" value="InterPro"/>
</dbReference>
<feature type="region of interest" description="Disordered" evidence="3">
    <location>
        <begin position="935"/>
        <end position="987"/>
    </location>
</feature>
<feature type="region of interest" description="Disordered" evidence="3">
    <location>
        <begin position="409"/>
        <end position="523"/>
    </location>
</feature>
<feature type="compositionally biased region" description="Polar residues" evidence="3">
    <location>
        <begin position="879"/>
        <end position="891"/>
    </location>
</feature>
<feature type="compositionally biased region" description="Polar residues" evidence="3">
    <location>
        <begin position="571"/>
        <end position="588"/>
    </location>
</feature>
<feature type="compositionally biased region" description="Low complexity" evidence="3">
    <location>
        <begin position="813"/>
        <end position="845"/>
    </location>
</feature>
<dbReference type="GO" id="GO:0031490">
    <property type="term" value="F:chromatin DNA binding"/>
    <property type="evidence" value="ECO:0007669"/>
    <property type="project" value="InterPro"/>
</dbReference>
<feature type="compositionally biased region" description="Low complexity" evidence="3">
    <location>
        <begin position="409"/>
        <end position="437"/>
    </location>
</feature>
<dbReference type="InterPro" id="IPR036546">
    <property type="entry name" value="MED15_KIX"/>
</dbReference>
<reference evidence="5" key="1">
    <citation type="submission" date="2015-06" db="UniProtKB">
        <authorList>
            <consortium name="EnsemblPlants"/>
        </authorList>
    </citation>
    <scope>IDENTIFICATION</scope>
</reference>
<comment type="subcellular location">
    <subcellularLocation>
        <location evidence="1">Nucleus</location>
    </subcellularLocation>
</comment>
<evidence type="ECO:0000256" key="1">
    <source>
        <dbReference type="ARBA" id="ARBA00004123"/>
    </source>
</evidence>
<feature type="compositionally biased region" description="Low complexity" evidence="3">
    <location>
        <begin position="855"/>
        <end position="867"/>
    </location>
</feature>
<sequence>MNGCSSSREHSRKYPTTTQRGSACSGTETETRYRGRISDYLLNNQVGGLLLSETAAARLDHLVAVVRTETLKKHLPASAPDGVNELQKIAVRFEEKIYTAATNQLVTLPIHVSMPRVHASEFVIDEIKVSYVGRIVQPKTMGFTVSDYLRKISLKMLSMETKTQQAAGNAQVIPNQNNSSKSDTVFPGSHQVARLNSHNRELDWNRGNSLHCELDWNRAWFWFILVKLAVWRIVKHLVGIVHIDVFAGGGAVKNVGGVVVKEAGGGMAIVALGLFAAARHAASILSHGAGGDGTPPGLPSEGSNQAQPSAIPLMSQQQARQPNTTSVQASSLTNIGQNLPGVNQTSTMQNVSVMPQNTMNNGLAQGTSQDIYAAQRQMAGRQQQQQSQQLIYQQQQMLMKQKLQQNSLMQPHIQQQQSLLQPTQMQSTQQSMMQMSSGLHPVQSTVPQTQPMSRQSVTQSGIQQNQLNSVQQSVPSLLQQPQQSVGRQQQQQAQPSMHQQPSLQRQQPNIPLQQQQQQQLMGQQPNLERNQLIGQQNGAVEMQQQQRLPAQSNNLLNVQQTQQQMLNQQSMPLHQPQQLGSQANMSSLQQQQQNQQQQRMHMLQMKAQQTQQQQHAQQPPMGLMQPQSQHNQLQQSQQHLMSQFQSQPNQLQQQLGMQQQSSMQQRLQTSGGMLLQQNNMDQQKQFIQAQRGLQEVSSSTSADSTTQTGLAGAGDWQEEIYQMIKSLKDQYFAELSDLSNKISMKLQHVDSIIPPQKPSEQYDRMKNFKNMLDRILQLLQISKSTIQPAMRDKVPQYEKQIISILNSQRRKPVQPQIQQQFQPPAGQAPNSSILQQQQTSQNLQQHDSHTNPQASLSSMSTGLQSSGVAGMQHVPVPPTTNFSAPTQQNGANIQHQPVSNLEAAQGGNFNSLQHGSVSGALQQGNTGPMQGTVNTQPQTSSGMLSHNSMSTMQPNGNSMQANASSLQQLKQQQQDHHMMQSQQMKRQMFQQYQQKQQMLQQQFPIQQQLQKQQQVQMQVPQLHAGNDVNESKARQGTAVKPGVYQQHLGQRSNYYHQQLKQGGAFPISSPQNLQASSPQISHHSPQVDQHNLLPSQVKTGTPLNSANSPYVPSPSPSVAPSPIPVDSDKPHSNISSLTNTGQTGHQQTSLAPQTQSIAVNTPGISASPLLAEFTSVDGSQANMPTQVPTKSDAAERPMDRLLKALRTTQRESLNAAVSDIRSVVSMMDRIAGSAPGNGSRTAVGEDLVAMTKCRLQARNFITNDGSGASKKMKRDISAMPLNVSSAGSVDDSFKQTFSVDTPDLQSTATSRAKRRKIEVNHALLEEIEEINQGLIDTELRVCEDDDESLIATSEGTVIKCTYTAVAVSPSLKSMLASAHTSPIMPLRLLVPAGYPKCSPVLLDKFLDEQRNSDDLSSQAKSKFGVLLRGLDEPMSLREIARTWDACARGAIAEYAQKSGGGSFSSSYGRWETCVV</sequence>
<feature type="compositionally biased region" description="Polar residues" evidence="3">
    <location>
        <begin position="1068"/>
        <end position="1103"/>
    </location>
</feature>
<feature type="domain" description="Mediator complex subunit 15 KIX" evidence="4">
    <location>
        <begin position="67"/>
        <end position="104"/>
    </location>
</feature>
<dbReference type="PANTHER" id="PTHR33137">
    <property type="entry name" value="MEDIATOR OF RNA POLYMERASE II TRANSCRIPTION SUBUNIT 15A-RELATED"/>
    <property type="match status" value="1"/>
</dbReference>
<feature type="compositionally biased region" description="Polar residues" evidence="3">
    <location>
        <begin position="442"/>
        <end position="462"/>
    </location>
</feature>
<proteinExistence type="predicted"/>
<feature type="region of interest" description="Disordered" evidence="3">
    <location>
        <begin position="808"/>
        <end position="891"/>
    </location>
</feature>
<feature type="compositionally biased region" description="Polar residues" evidence="3">
    <location>
        <begin position="14"/>
        <end position="28"/>
    </location>
</feature>
<dbReference type="InterPro" id="IPR044661">
    <property type="entry name" value="MED15a/b/c-like"/>
</dbReference>
<evidence type="ECO:0000256" key="2">
    <source>
        <dbReference type="ARBA" id="ARBA00023242"/>
    </source>
</evidence>
<evidence type="ECO:0000259" key="4">
    <source>
        <dbReference type="Pfam" id="PF16987"/>
    </source>
</evidence>
<feature type="region of interest" description="Disordered" evidence="3">
    <location>
        <begin position="1"/>
        <end position="29"/>
    </location>
</feature>
<dbReference type="Pfam" id="PF16987">
    <property type="entry name" value="KIX_2"/>
    <property type="match status" value="1"/>
</dbReference>
<feature type="region of interest" description="Disordered" evidence="3">
    <location>
        <begin position="686"/>
        <end position="710"/>
    </location>
</feature>
<protein>
    <recommendedName>
        <fullName evidence="4">Mediator complex subunit 15 KIX domain-containing protein</fullName>
    </recommendedName>
</protein>
<feature type="compositionally biased region" description="Polar residues" evidence="3">
    <location>
        <begin position="1132"/>
        <end position="1151"/>
    </location>
</feature>